<dbReference type="NCBIfam" id="TIGR02734">
    <property type="entry name" value="crtI_fam"/>
    <property type="match status" value="1"/>
</dbReference>
<dbReference type="EMBL" id="CP029487">
    <property type="protein sequence ID" value="QCT71389.1"/>
    <property type="molecule type" value="Genomic_DNA"/>
</dbReference>
<keyword evidence="3 5" id="KW-0560">Oxidoreductase</keyword>
<proteinExistence type="inferred from homology"/>
<dbReference type="GO" id="GO:0016117">
    <property type="term" value="P:carotenoid biosynthetic process"/>
    <property type="evidence" value="ECO:0007669"/>
    <property type="project" value="UniProtKB-KW"/>
</dbReference>
<name>A0A4P9C799_EUBML</name>
<dbReference type="InterPro" id="IPR002937">
    <property type="entry name" value="Amino_oxidase"/>
</dbReference>
<dbReference type="RefSeq" id="WP_058693671.1">
    <property type="nucleotide sequence ID" value="NZ_CP029487.1"/>
</dbReference>
<evidence type="ECO:0000256" key="4">
    <source>
        <dbReference type="ARBA" id="ARBA00038322"/>
    </source>
</evidence>
<dbReference type="SUPFAM" id="SSF51905">
    <property type="entry name" value="FAD/NAD(P)-binding domain"/>
    <property type="match status" value="1"/>
</dbReference>
<comment type="similarity">
    <text evidence="4">Belongs to the carotenoid/retinoid oxidoreductase family. CrtN subfamily.</text>
</comment>
<dbReference type="Pfam" id="PF01593">
    <property type="entry name" value="Amino_oxidase"/>
    <property type="match status" value="1"/>
</dbReference>
<protein>
    <submittedName>
        <fullName evidence="7">Phytoene desaturase</fullName>
    </submittedName>
</protein>
<dbReference type="InterPro" id="IPR014105">
    <property type="entry name" value="Carotenoid/retinoid_OxRdtase"/>
</dbReference>
<evidence type="ECO:0000313" key="8">
    <source>
        <dbReference type="Proteomes" id="UP000218387"/>
    </source>
</evidence>
<evidence type="ECO:0000313" key="7">
    <source>
        <dbReference type="EMBL" id="QCT71389.1"/>
    </source>
</evidence>
<sequence length="499" mass="56034">MAKKVTIIGAGTAGLAAGIRLLKNGYEVDICERLPQAGGKMNQIKDQGFTFDVGPTIVMMPDIYREIFEYAGKNPEDYIPMKRLDPMYVLTFPDGEQQRVSSELTELTSMLEAISPEDTLGYFNYLADVYKRYLVAKDEFIDKSFRDRGDFYNLKSLANAMKLKTFDDAYTSISKFVKNENLRKALAFQTLYIGISPYQGPSIYTIIPMIELLYGVWYMPGGMYTMADGMVRLFKELGGTLRLDTPVDCIDIENGRAVGVHIGDTVESPDYIVCSADFPYAMKSLIRNKEAKGKYTDDKIDELEYSCSCFLLYLGLDKKLPNLSVHNIRFGGDFDQNVREIFETYTLPEDPSIYLYVPSKIDGSMAPEGCEALYVLVPVSELSKGDILWDNRTVKNYRSKVLEKLSAIPGLEDIQSHIIFEKSLTPLDFQDTFHAYNGATFGLKPTLFQSNYFRPHNKADHCEGLYFCGSSVHPGAGVPIVLTSAKLAVDELLKDDGLL</sequence>
<feature type="domain" description="Amine oxidase" evidence="6">
    <location>
        <begin position="13"/>
        <end position="493"/>
    </location>
</feature>
<evidence type="ECO:0000259" key="6">
    <source>
        <dbReference type="Pfam" id="PF01593"/>
    </source>
</evidence>
<dbReference type="Gene3D" id="3.50.50.60">
    <property type="entry name" value="FAD/NAD(P)-binding domain"/>
    <property type="match status" value="2"/>
</dbReference>
<dbReference type="PANTHER" id="PTHR43734:SF1">
    <property type="entry name" value="PHYTOENE DESATURASE"/>
    <property type="match status" value="1"/>
</dbReference>
<keyword evidence="2 5" id="KW-0125">Carotenoid biosynthesis</keyword>
<dbReference type="Proteomes" id="UP000218387">
    <property type="component" value="Chromosome"/>
</dbReference>
<evidence type="ECO:0000256" key="1">
    <source>
        <dbReference type="ARBA" id="ARBA00004829"/>
    </source>
</evidence>
<reference evidence="7 8" key="1">
    <citation type="submission" date="2018-05" db="EMBL/GenBank/DDBJ databases">
        <title>Genome comparison of Eubacterium sp.</title>
        <authorList>
            <person name="Feng Y."/>
            <person name="Sanchez-Andrea I."/>
            <person name="Stams A.J.M."/>
            <person name="De Vos W.M."/>
        </authorList>
    </citation>
    <scope>NUCLEOTIDE SEQUENCE [LARGE SCALE GENOMIC DNA]</scope>
    <source>
        <strain evidence="7 8">YI</strain>
    </source>
</reference>
<dbReference type="InterPro" id="IPR036188">
    <property type="entry name" value="FAD/NAD-bd_sf"/>
</dbReference>
<dbReference type="GO" id="GO:0016491">
    <property type="term" value="F:oxidoreductase activity"/>
    <property type="evidence" value="ECO:0007669"/>
    <property type="project" value="UniProtKB-KW"/>
</dbReference>
<comment type="pathway">
    <text evidence="1 5">Carotenoid biosynthesis.</text>
</comment>
<organism evidence="7 8">
    <name type="scientific">Eubacterium maltosivorans</name>
    <dbReference type="NCBI Taxonomy" id="2041044"/>
    <lineage>
        <taxon>Bacteria</taxon>
        <taxon>Bacillati</taxon>
        <taxon>Bacillota</taxon>
        <taxon>Clostridia</taxon>
        <taxon>Eubacteriales</taxon>
        <taxon>Eubacteriaceae</taxon>
        <taxon>Eubacterium</taxon>
    </lineage>
</organism>
<evidence type="ECO:0000256" key="5">
    <source>
        <dbReference type="RuleBase" id="RU362075"/>
    </source>
</evidence>
<evidence type="ECO:0000256" key="2">
    <source>
        <dbReference type="ARBA" id="ARBA00022746"/>
    </source>
</evidence>
<dbReference type="AlphaFoldDB" id="A0A4P9C799"/>
<dbReference type="KEGG" id="emt:CPZ25_008615"/>
<evidence type="ECO:0000256" key="3">
    <source>
        <dbReference type="ARBA" id="ARBA00023002"/>
    </source>
</evidence>
<dbReference type="PRINTS" id="PR00419">
    <property type="entry name" value="ADXRDTASE"/>
</dbReference>
<keyword evidence="8" id="KW-1185">Reference proteome</keyword>
<accession>A0A4P9C799</accession>
<dbReference type="PANTHER" id="PTHR43734">
    <property type="entry name" value="PHYTOENE DESATURASE"/>
    <property type="match status" value="1"/>
</dbReference>
<gene>
    <name evidence="7" type="ORF">CPZ25_008615</name>
</gene>